<evidence type="ECO:0000313" key="14">
    <source>
        <dbReference type="Proteomes" id="UP000218022"/>
    </source>
</evidence>
<dbReference type="GO" id="GO:0050661">
    <property type="term" value="F:NADP binding"/>
    <property type="evidence" value="ECO:0007669"/>
    <property type="project" value="InterPro"/>
</dbReference>
<evidence type="ECO:0000256" key="3">
    <source>
        <dbReference type="ARBA" id="ARBA00010139"/>
    </source>
</evidence>
<organism evidence="13 14">
    <name type="scientific">Paraburkholderia acidicola</name>
    <dbReference type="NCBI Taxonomy" id="1912599"/>
    <lineage>
        <taxon>Bacteria</taxon>
        <taxon>Pseudomonadati</taxon>
        <taxon>Pseudomonadota</taxon>
        <taxon>Betaproteobacteria</taxon>
        <taxon>Burkholderiales</taxon>
        <taxon>Burkholderiaceae</taxon>
        <taxon>Paraburkholderia</taxon>
    </lineage>
</organism>
<dbReference type="InterPro" id="IPR001613">
    <property type="entry name" value="Flavin_amine_oxidase"/>
</dbReference>
<dbReference type="GO" id="GO:0004499">
    <property type="term" value="F:N,N-dimethylaniline monooxygenase activity"/>
    <property type="evidence" value="ECO:0007669"/>
    <property type="project" value="InterPro"/>
</dbReference>
<dbReference type="GO" id="GO:0005886">
    <property type="term" value="C:plasma membrane"/>
    <property type="evidence" value="ECO:0007669"/>
    <property type="project" value="UniProtKB-SubCell"/>
</dbReference>
<dbReference type="Proteomes" id="UP000218022">
    <property type="component" value="Unassembled WGS sequence"/>
</dbReference>
<evidence type="ECO:0000256" key="6">
    <source>
        <dbReference type="ARBA" id="ARBA00022827"/>
    </source>
</evidence>
<comment type="caution">
    <text evidence="13">The sequence shown here is derived from an EMBL/GenBank/DDBJ whole genome shotgun (WGS) entry which is preliminary data.</text>
</comment>
<dbReference type="InterPro" id="IPR051820">
    <property type="entry name" value="FAD-binding_MO"/>
</dbReference>
<evidence type="ECO:0000256" key="1">
    <source>
        <dbReference type="ARBA" id="ARBA00001974"/>
    </source>
</evidence>
<dbReference type="FunFam" id="3.50.50.60:FF:000228">
    <property type="entry name" value="FAD-containing monooxygenase EthA"/>
    <property type="match status" value="1"/>
</dbReference>
<dbReference type="EMBL" id="MTZV01000001">
    <property type="protein sequence ID" value="PCE28737.1"/>
    <property type="molecule type" value="Genomic_DNA"/>
</dbReference>
<dbReference type="RefSeq" id="WP_096716466.1">
    <property type="nucleotide sequence ID" value="NZ_MTZV01000001.1"/>
</dbReference>
<evidence type="ECO:0000256" key="12">
    <source>
        <dbReference type="SAM" id="MobiDB-lite"/>
    </source>
</evidence>
<evidence type="ECO:0000256" key="10">
    <source>
        <dbReference type="ARBA" id="ARBA00023136"/>
    </source>
</evidence>
<feature type="region of interest" description="Disordered" evidence="12">
    <location>
        <begin position="1"/>
        <end position="24"/>
    </location>
</feature>
<keyword evidence="10" id="KW-0472">Membrane</keyword>
<keyword evidence="8" id="KW-0560">Oxidoreductase</keyword>
<dbReference type="Gene3D" id="3.50.50.60">
    <property type="entry name" value="FAD/NAD(P)-binding domain"/>
    <property type="match status" value="1"/>
</dbReference>
<keyword evidence="6" id="KW-0274">FAD</keyword>
<evidence type="ECO:0000256" key="9">
    <source>
        <dbReference type="ARBA" id="ARBA00023033"/>
    </source>
</evidence>
<dbReference type="OrthoDB" id="312624at2"/>
<evidence type="ECO:0000256" key="4">
    <source>
        <dbReference type="ARBA" id="ARBA00022475"/>
    </source>
</evidence>
<evidence type="ECO:0000256" key="11">
    <source>
        <dbReference type="PIRSR" id="PIRSR601613-1"/>
    </source>
</evidence>
<dbReference type="PANTHER" id="PTHR43872">
    <property type="entry name" value="MONOOXYGENASE, PUTATIVE (AFU_ORTHOLOGUE AFUA_8G02570)-RELATED"/>
    <property type="match status" value="1"/>
</dbReference>
<sequence length="534" mass="59048">MTPATLERTASSHDERQRASRTTTSETDYDVLIVGAGLSGVAAAHYLQTQCPTARFTILESRETMGGTWDLFRYPGVRSDSDMFTLGYSFRPWAGEKAITDGGLILDYIKDTAHELGIDSSIRFGHRVVGADWNSSEARWTVRVQRGSATDGVAADEIRYTCSFLYMCSGYYDYEEGHAPRWADMEKFAGRVVHPQHWPDDLAYAGKRVVVIGSGATAVTLVPAMAPEAAHVTMLQRSPTYILSLPARDAIADRLRRWLPAKLAHRLVRTKNVLLTIFLYNRSRSKPEETKRLLIKAAARQLGPDFDVATHMTPKYNPWDQRLCLVPNGDLFKTVRSGSASIETDEIERFTETGLQLRSGKHLDADLVITATGLKVKMLGGATVSIDGRPVSLSDTVSYKGMMYSGIPNLASSFGYTNASWTLKAELIAQYVCRLINHMKSHGYDSCVPRLGDDETGELPAVDLTSGYIQRAANILPRQGLHKPWKNHQNYLRDLASLKFGTLSDGAMQFERRDQTAAVPAASAASKQTVQVQS</sequence>
<comment type="subcellular location">
    <subcellularLocation>
        <location evidence="2">Cell membrane</location>
    </subcellularLocation>
</comment>
<name>A0A2A4F6Z2_9BURK</name>
<dbReference type="PRINTS" id="PR00757">
    <property type="entry name" value="AMINEOXDASEF"/>
</dbReference>
<dbReference type="InterPro" id="IPR020946">
    <property type="entry name" value="Flavin_mOase-like"/>
</dbReference>
<comment type="similarity">
    <text evidence="3">Belongs to the FAD-binding monooxygenase family.</text>
</comment>
<dbReference type="Pfam" id="PF00743">
    <property type="entry name" value="FMO-like"/>
    <property type="match status" value="1"/>
</dbReference>
<dbReference type="PANTHER" id="PTHR43872:SF1">
    <property type="entry name" value="MONOOXYGENASE, PUTATIVE (AFU_ORTHOLOGUE AFUA_8G02570)-RELATED"/>
    <property type="match status" value="1"/>
</dbReference>
<reference evidence="13 14" key="1">
    <citation type="submission" date="2017-01" db="EMBL/GenBank/DDBJ databases">
        <title>Whole-Genome Shotgun Sequencing of Two beta-Proteobacterial Species in Search of the Bulgecin Biosynthetic Cluster.</title>
        <authorList>
            <person name="Horsman M.E."/>
            <person name="Marous D.R."/>
            <person name="Li R."/>
            <person name="Oliver R.A."/>
            <person name="Byun B."/>
            <person name="Emrich S.J."/>
            <person name="Boggess B."/>
            <person name="Townsend C.A."/>
            <person name="Mobashery S."/>
        </authorList>
    </citation>
    <scope>NUCLEOTIDE SEQUENCE [LARGE SCALE GENOMIC DNA]</scope>
    <source>
        <strain evidence="13 14">ATCC 31363</strain>
    </source>
</reference>
<comment type="cofactor">
    <cofactor evidence="1">
        <name>FAD</name>
        <dbReference type="ChEBI" id="CHEBI:57692"/>
    </cofactor>
</comment>
<dbReference type="Pfam" id="PF13450">
    <property type="entry name" value="NAD_binding_8"/>
    <property type="match status" value="1"/>
</dbReference>
<dbReference type="SUPFAM" id="SSF51905">
    <property type="entry name" value="FAD/NAD(P)-binding domain"/>
    <property type="match status" value="1"/>
</dbReference>
<evidence type="ECO:0000256" key="7">
    <source>
        <dbReference type="ARBA" id="ARBA00022857"/>
    </source>
</evidence>
<gene>
    <name evidence="13" type="ORF">BWP39_00675</name>
</gene>
<accession>A0A2A4F6Z2</accession>
<feature type="binding site" evidence="11">
    <location>
        <position position="39"/>
    </location>
    <ligand>
        <name>FAD</name>
        <dbReference type="ChEBI" id="CHEBI:57692"/>
    </ligand>
</feature>
<dbReference type="InterPro" id="IPR036188">
    <property type="entry name" value="FAD/NAD-bd_sf"/>
</dbReference>
<dbReference type="AlphaFoldDB" id="A0A2A4F6Z2"/>
<keyword evidence="9 13" id="KW-0503">Monooxygenase</keyword>
<keyword evidence="4" id="KW-1003">Cell membrane</keyword>
<dbReference type="FunFam" id="3.50.50.60:FF:000213">
    <property type="entry name" value="FAD-containing monooxygenase EthA"/>
    <property type="match status" value="1"/>
</dbReference>
<keyword evidence="7" id="KW-0521">NADP</keyword>
<keyword evidence="5" id="KW-0285">Flavoprotein</keyword>
<proteinExistence type="inferred from homology"/>
<evidence type="ECO:0000313" key="13">
    <source>
        <dbReference type="EMBL" id="PCE28737.1"/>
    </source>
</evidence>
<dbReference type="GO" id="GO:0050660">
    <property type="term" value="F:flavin adenine dinucleotide binding"/>
    <property type="evidence" value="ECO:0007669"/>
    <property type="project" value="InterPro"/>
</dbReference>
<evidence type="ECO:0000256" key="8">
    <source>
        <dbReference type="ARBA" id="ARBA00023002"/>
    </source>
</evidence>
<evidence type="ECO:0000256" key="5">
    <source>
        <dbReference type="ARBA" id="ARBA00022630"/>
    </source>
</evidence>
<protein>
    <submittedName>
        <fullName evidence="13">FAD-containing monooxygenase EthA</fullName>
    </submittedName>
</protein>
<evidence type="ECO:0000256" key="2">
    <source>
        <dbReference type="ARBA" id="ARBA00004236"/>
    </source>
</evidence>